<evidence type="ECO:0000313" key="4">
    <source>
        <dbReference type="Proteomes" id="UP000001194"/>
    </source>
</evidence>
<proteinExistence type="predicted"/>
<organism evidence="4">
    <name type="scientific">Laccaria bicolor (strain S238N-H82 / ATCC MYA-4686)</name>
    <name type="common">Bicoloured deceiver</name>
    <name type="synonym">Laccaria laccata var. bicolor</name>
    <dbReference type="NCBI Taxonomy" id="486041"/>
    <lineage>
        <taxon>Eukaryota</taxon>
        <taxon>Fungi</taxon>
        <taxon>Dikarya</taxon>
        <taxon>Basidiomycota</taxon>
        <taxon>Agaricomycotina</taxon>
        <taxon>Agaricomycetes</taxon>
        <taxon>Agaricomycetidae</taxon>
        <taxon>Agaricales</taxon>
        <taxon>Agaricineae</taxon>
        <taxon>Hydnangiaceae</taxon>
        <taxon>Laccaria</taxon>
    </lineage>
</organism>
<keyword evidence="4" id="KW-1185">Reference proteome</keyword>
<feature type="region of interest" description="Disordered" evidence="2">
    <location>
        <begin position="634"/>
        <end position="661"/>
    </location>
</feature>
<dbReference type="InterPro" id="IPR013762">
    <property type="entry name" value="Integrase-like_cat_sf"/>
</dbReference>
<dbReference type="InterPro" id="IPR011010">
    <property type="entry name" value="DNA_brk_join_enz"/>
</dbReference>
<feature type="region of interest" description="Disordered" evidence="2">
    <location>
        <begin position="460"/>
        <end position="540"/>
    </location>
</feature>
<accession>B0D1D3</accession>
<gene>
    <name evidence="3" type="ORF">LACBIDRAFT_324296</name>
</gene>
<dbReference type="GO" id="GO:0003677">
    <property type="term" value="F:DNA binding"/>
    <property type="evidence" value="ECO:0007669"/>
    <property type="project" value="InterPro"/>
</dbReference>
<dbReference type="InParanoid" id="B0D1D3"/>
<dbReference type="GO" id="GO:0015074">
    <property type="term" value="P:DNA integration"/>
    <property type="evidence" value="ECO:0007669"/>
    <property type="project" value="InterPro"/>
</dbReference>
<evidence type="ECO:0000313" key="3">
    <source>
        <dbReference type="EMBL" id="EDR11980.1"/>
    </source>
</evidence>
<dbReference type="GeneID" id="6073488"/>
<dbReference type="EMBL" id="DS547095">
    <property type="protein sequence ID" value="EDR11980.1"/>
    <property type="molecule type" value="Genomic_DNA"/>
</dbReference>
<dbReference type="STRING" id="486041.B0D1D3"/>
<name>B0D1D3_LACBS</name>
<sequence length="661" mass="74336">MGSNHSVKKSKERKTKAKTADFETLQNIRDARLVEYGKSKNTNKVYAGHIARGRKFLADIVAEREFKGIEICDKGIPTIELAKAFDKPPNRYSAVALEFFLVQKVFTEELSKSSAEGIQGAFADYWDKMEGQTYAGAYSLDETTGKVSGCPARAPAIHDLMKAVKTRAATKGAAATRKHAEAMSLEDLQKIMDWSEGRCPNELFDNVPSNPESVALHGLMRALYPTLFVLMLRVFEGLSLQYGDLTMGLKGPAPYHFPYFEVRLEERKNWQKQAGYDGPRTSGIYKIYQQDIGAMDMFTHLQRWLKYLEGRLGRSLESSDFIFPHISHNGTIDPKRTMSYDTFQKHLSEFVAGAGLTKTYTTHCFRRGGAQYRFMYAPIGRRWSLSIIRWWDSLQSYETGHGNALCPIAAEADKSFMGEHINQAPPSTEEIRQWKISMDRSLGNAVSEIVGQVTAALSETRLSASPSPEPNLESPPSMSVGEPMPQERSSLRRGHSARHSSNPYSAHAPNRRTSSIPSHSDVDSLAGDAQTQSPSDSLNFPIPGVVIPDVKNWRDVVQQWELGDASVMALKDWPKEWYQGGMKRFTGSLYSQRKMIANEYERLGRDDARFCETYPVADKSVKALLKAIRVAHNKRRVSKRGTPEERDNSEEREDSHSEFDA</sequence>
<protein>
    <submittedName>
        <fullName evidence="3">Predicted protein</fullName>
    </submittedName>
</protein>
<dbReference type="Proteomes" id="UP000001194">
    <property type="component" value="Unassembled WGS sequence"/>
</dbReference>
<dbReference type="Gene3D" id="1.10.443.10">
    <property type="entry name" value="Intergrase catalytic core"/>
    <property type="match status" value="1"/>
</dbReference>
<dbReference type="SUPFAM" id="SSF56349">
    <property type="entry name" value="DNA breaking-rejoining enzymes"/>
    <property type="match status" value="1"/>
</dbReference>
<dbReference type="KEGG" id="lbc:LACBIDRAFT_324296"/>
<feature type="compositionally biased region" description="Polar residues" evidence="2">
    <location>
        <begin position="529"/>
        <end position="538"/>
    </location>
</feature>
<dbReference type="GO" id="GO:0006310">
    <property type="term" value="P:DNA recombination"/>
    <property type="evidence" value="ECO:0007669"/>
    <property type="project" value="UniProtKB-KW"/>
</dbReference>
<keyword evidence="1" id="KW-0233">DNA recombination</keyword>
<dbReference type="RefSeq" id="XP_001877877.1">
    <property type="nucleotide sequence ID" value="XM_001877842.1"/>
</dbReference>
<dbReference type="HOGENOM" id="CLU_013901_1_1_1"/>
<feature type="compositionally biased region" description="Low complexity" evidence="2">
    <location>
        <begin position="462"/>
        <end position="477"/>
    </location>
</feature>
<evidence type="ECO:0000256" key="1">
    <source>
        <dbReference type="ARBA" id="ARBA00023172"/>
    </source>
</evidence>
<evidence type="ECO:0000256" key="2">
    <source>
        <dbReference type="SAM" id="MobiDB-lite"/>
    </source>
</evidence>
<dbReference type="AlphaFoldDB" id="B0D1D3"/>
<dbReference type="OrthoDB" id="2976553at2759"/>
<reference evidence="3 4" key="1">
    <citation type="journal article" date="2008" name="Nature">
        <title>The genome of Laccaria bicolor provides insights into mycorrhizal symbiosis.</title>
        <authorList>
            <person name="Martin F."/>
            <person name="Aerts A."/>
            <person name="Ahren D."/>
            <person name="Brun A."/>
            <person name="Danchin E.G.J."/>
            <person name="Duchaussoy F."/>
            <person name="Gibon J."/>
            <person name="Kohler A."/>
            <person name="Lindquist E."/>
            <person name="Pereda V."/>
            <person name="Salamov A."/>
            <person name="Shapiro H.J."/>
            <person name="Wuyts J."/>
            <person name="Blaudez D."/>
            <person name="Buee M."/>
            <person name="Brokstein P."/>
            <person name="Canbaeck B."/>
            <person name="Cohen D."/>
            <person name="Courty P.E."/>
            <person name="Coutinho P.M."/>
            <person name="Delaruelle C."/>
            <person name="Detter J.C."/>
            <person name="Deveau A."/>
            <person name="DiFazio S."/>
            <person name="Duplessis S."/>
            <person name="Fraissinet-Tachet L."/>
            <person name="Lucic E."/>
            <person name="Frey-Klett P."/>
            <person name="Fourrey C."/>
            <person name="Feussner I."/>
            <person name="Gay G."/>
            <person name="Grimwood J."/>
            <person name="Hoegger P.J."/>
            <person name="Jain P."/>
            <person name="Kilaru S."/>
            <person name="Labbe J."/>
            <person name="Lin Y.C."/>
            <person name="Legue V."/>
            <person name="Le Tacon F."/>
            <person name="Marmeisse R."/>
            <person name="Melayah D."/>
            <person name="Montanini B."/>
            <person name="Muratet M."/>
            <person name="Nehls U."/>
            <person name="Niculita-Hirzel H."/>
            <person name="Oudot-Le Secq M.P."/>
            <person name="Peter M."/>
            <person name="Quesneville H."/>
            <person name="Rajashekar B."/>
            <person name="Reich M."/>
            <person name="Rouhier N."/>
            <person name="Schmutz J."/>
            <person name="Yin T."/>
            <person name="Chalot M."/>
            <person name="Henrissat B."/>
            <person name="Kuees U."/>
            <person name="Lucas S."/>
            <person name="Van de Peer Y."/>
            <person name="Podila G.K."/>
            <person name="Polle A."/>
            <person name="Pukkila P.J."/>
            <person name="Richardson P.M."/>
            <person name="Rouze P."/>
            <person name="Sanders I.R."/>
            <person name="Stajich J.E."/>
            <person name="Tunlid A."/>
            <person name="Tuskan G."/>
            <person name="Grigoriev I.V."/>
        </authorList>
    </citation>
    <scope>NUCLEOTIDE SEQUENCE [LARGE SCALE GENOMIC DNA]</scope>
    <source>
        <strain evidence="4">S238N-H82 / ATCC MYA-4686</strain>
    </source>
</reference>